<evidence type="ECO:0000313" key="3">
    <source>
        <dbReference type="Proteomes" id="UP000465221"/>
    </source>
</evidence>
<protein>
    <submittedName>
        <fullName evidence="2">Uncharacterized protein</fullName>
    </submittedName>
</protein>
<reference evidence="2 3" key="1">
    <citation type="submission" date="2020-01" db="EMBL/GenBank/DDBJ databases">
        <title>Draft genome sequence of Aspergillus udagawae IFM 46972.</title>
        <authorList>
            <person name="Takahashi H."/>
            <person name="Yaguchi T."/>
        </authorList>
    </citation>
    <scope>NUCLEOTIDE SEQUENCE [LARGE SCALE GENOMIC DNA]</scope>
    <source>
        <strain evidence="2 3">IFM 46972</strain>
    </source>
</reference>
<proteinExistence type="predicted"/>
<evidence type="ECO:0000313" key="2">
    <source>
        <dbReference type="EMBL" id="GFF54186.1"/>
    </source>
</evidence>
<feature type="chain" id="PRO_5034987067" evidence="1">
    <location>
        <begin position="36"/>
        <end position="197"/>
    </location>
</feature>
<name>A0A8H3S9G7_9EURO</name>
<evidence type="ECO:0000256" key="1">
    <source>
        <dbReference type="SAM" id="SignalP"/>
    </source>
</evidence>
<organism evidence="2 3">
    <name type="scientific">Aspergillus udagawae</name>
    <dbReference type="NCBI Taxonomy" id="91492"/>
    <lineage>
        <taxon>Eukaryota</taxon>
        <taxon>Fungi</taxon>
        <taxon>Dikarya</taxon>
        <taxon>Ascomycota</taxon>
        <taxon>Pezizomycotina</taxon>
        <taxon>Eurotiomycetes</taxon>
        <taxon>Eurotiomycetidae</taxon>
        <taxon>Eurotiales</taxon>
        <taxon>Aspergillaceae</taxon>
        <taxon>Aspergillus</taxon>
        <taxon>Aspergillus subgen. Fumigati</taxon>
    </lineage>
</organism>
<gene>
    <name evidence="2" type="ORF">IFM46972_09962</name>
</gene>
<dbReference type="AlphaFoldDB" id="A0A8H3S9G7"/>
<feature type="signal peptide" evidence="1">
    <location>
        <begin position="1"/>
        <end position="35"/>
    </location>
</feature>
<dbReference type="Proteomes" id="UP000465221">
    <property type="component" value="Unassembled WGS sequence"/>
</dbReference>
<keyword evidence="1" id="KW-0732">Signal</keyword>
<comment type="caution">
    <text evidence="2">The sequence shown here is derived from an EMBL/GenBank/DDBJ whole genome shotgun (WGS) entry which is preliminary data.</text>
</comment>
<sequence>MLDHGSNLWATTLKMHFTAALSSCSLLTLVAPVLCTLPSSCTSISDFIPSKLDITLQAFDEHVCKKGCITTMAQFEKQVNGKIVSQIVTTSMGEMGLSGFSSIADSISGDITTKIENKCAAAGGNTDLCHDQKAMQAVGACLKENMMPVVLGEMEQLSTFITKDMCDKMNAYLKGPELWESVIPQELDDYASACDKN</sequence>
<dbReference type="EMBL" id="BLKC01000111">
    <property type="protein sequence ID" value="GFF54186.1"/>
    <property type="molecule type" value="Genomic_DNA"/>
</dbReference>
<accession>A0A8H3S9G7</accession>